<evidence type="ECO:0000313" key="2">
    <source>
        <dbReference type="EMBL" id="KAK3864842.1"/>
    </source>
</evidence>
<dbReference type="InterPro" id="IPR009057">
    <property type="entry name" value="Homeodomain-like_sf"/>
</dbReference>
<proteinExistence type="predicted"/>
<comment type="caution">
    <text evidence="2">The sequence shown here is derived from an EMBL/GenBank/DDBJ whole genome shotgun (WGS) entry which is preliminary data.</text>
</comment>
<dbReference type="InterPro" id="IPR036388">
    <property type="entry name" value="WH-like_DNA-bd_sf"/>
</dbReference>
<dbReference type="Pfam" id="PF13384">
    <property type="entry name" value="HTH_23"/>
    <property type="match status" value="1"/>
</dbReference>
<dbReference type="GO" id="GO:0005634">
    <property type="term" value="C:nucleus"/>
    <property type="evidence" value="ECO:0007669"/>
    <property type="project" value="UniProtKB-SubCell"/>
</dbReference>
<reference evidence="2" key="1">
    <citation type="submission" date="2023-10" db="EMBL/GenBank/DDBJ databases">
        <title>Genome assemblies of two species of porcelain crab, Petrolisthes cinctipes and Petrolisthes manimaculis (Anomura: Porcellanidae).</title>
        <authorList>
            <person name="Angst P."/>
        </authorList>
    </citation>
    <scope>NUCLEOTIDE SEQUENCE</scope>
    <source>
        <strain evidence="2">PB745_01</strain>
        <tissue evidence="2">Gill</tissue>
    </source>
</reference>
<name>A0AAE1F0W1_PETCI</name>
<evidence type="ECO:0000256" key="1">
    <source>
        <dbReference type="ARBA" id="ARBA00004123"/>
    </source>
</evidence>
<dbReference type="EMBL" id="JAWQEG010003710">
    <property type="protein sequence ID" value="KAK3864842.1"/>
    <property type="molecule type" value="Genomic_DNA"/>
</dbReference>
<dbReference type="Gene3D" id="1.10.10.10">
    <property type="entry name" value="Winged helix-like DNA-binding domain superfamily/Winged helix DNA-binding domain"/>
    <property type="match status" value="1"/>
</dbReference>
<protein>
    <submittedName>
        <fullName evidence="2">Uncharacterized protein</fullName>
    </submittedName>
</protein>
<sequence length="191" mass="22793">MVRRDVTRVSERLKFVWLWVEGKSLRAIARETGVGATTVSRWIRRWLHEGHVHLRQHIRKETHVNNNTKTTALLLQKQQQAAYMQDTRTALLQQAAHQQDTRTTLQQAAHQQDTRTQLLLLQQQQQAAHQRQESSSYLMFEEFRRAHLLPHVIDAGQFVYHHYHPPPHLYPHHIPYYTDVDKMPMWNLRLH</sequence>
<keyword evidence="3" id="KW-1185">Reference proteome</keyword>
<gene>
    <name evidence="2" type="ORF">Pcinc_029504</name>
</gene>
<evidence type="ECO:0000313" key="3">
    <source>
        <dbReference type="Proteomes" id="UP001286313"/>
    </source>
</evidence>
<dbReference type="AlphaFoldDB" id="A0AAE1F0W1"/>
<dbReference type="Proteomes" id="UP001286313">
    <property type="component" value="Unassembled WGS sequence"/>
</dbReference>
<organism evidence="2 3">
    <name type="scientific">Petrolisthes cinctipes</name>
    <name type="common">Flat porcelain crab</name>
    <dbReference type="NCBI Taxonomy" id="88211"/>
    <lineage>
        <taxon>Eukaryota</taxon>
        <taxon>Metazoa</taxon>
        <taxon>Ecdysozoa</taxon>
        <taxon>Arthropoda</taxon>
        <taxon>Crustacea</taxon>
        <taxon>Multicrustacea</taxon>
        <taxon>Malacostraca</taxon>
        <taxon>Eumalacostraca</taxon>
        <taxon>Eucarida</taxon>
        <taxon>Decapoda</taxon>
        <taxon>Pleocyemata</taxon>
        <taxon>Anomura</taxon>
        <taxon>Galatheoidea</taxon>
        <taxon>Porcellanidae</taxon>
        <taxon>Petrolisthes</taxon>
    </lineage>
</organism>
<comment type="subcellular location">
    <subcellularLocation>
        <location evidence="1">Nucleus</location>
    </subcellularLocation>
</comment>
<accession>A0AAE1F0W1</accession>
<dbReference type="SUPFAM" id="SSF46689">
    <property type="entry name" value="Homeodomain-like"/>
    <property type="match status" value="1"/>
</dbReference>